<comment type="similarity">
    <text evidence="8 9">Belongs to the TonB-dependent receptor family.</text>
</comment>
<dbReference type="Gene3D" id="2.40.170.20">
    <property type="entry name" value="TonB-dependent receptor, beta-barrel domain"/>
    <property type="match status" value="1"/>
</dbReference>
<dbReference type="EMBL" id="CP136862">
    <property type="protein sequence ID" value="WOJ88752.1"/>
    <property type="molecule type" value="Genomic_DNA"/>
</dbReference>
<keyword evidence="10" id="KW-0732">Signal</keyword>
<dbReference type="SUPFAM" id="SSF56935">
    <property type="entry name" value="Porins"/>
    <property type="match status" value="1"/>
</dbReference>
<dbReference type="Pfam" id="PF00593">
    <property type="entry name" value="TonB_dep_Rec_b-barrel"/>
    <property type="match status" value="1"/>
</dbReference>
<keyword evidence="14" id="KW-1185">Reference proteome</keyword>
<accession>A0ABZ0HN69</accession>
<dbReference type="PANTHER" id="PTHR30069">
    <property type="entry name" value="TONB-DEPENDENT OUTER MEMBRANE RECEPTOR"/>
    <property type="match status" value="1"/>
</dbReference>
<evidence type="ECO:0000256" key="2">
    <source>
        <dbReference type="ARBA" id="ARBA00022448"/>
    </source>
</evidence>
<evidence type="ECO:0000313" key="14">
    <source>
        <dbReference type="Proteomes" id="UP001626536"/>
    </source>
</evidence>
<keyword evidence="6 8" id="KW-0472">Membrane</keyword>
<evidence type="ECO:0000256" key="10">
    <source>
        <dbReference type="SAM" id="SignalP"/>
    </source>
</evidence>
<evidence type="ECO:0000256" key="8">
    <source>
        <dbReference type="PROSITE-ProRule" id="PRU01360"/>
    </source>
</evidence>
<evidence type="ECO:0000256" key="1">
    <source>
        <dbReference type="ARBA" id="ARBA00004571"/>
    </source>
</evidence>
<feature type="domain" description="TonB-dependent receptor plug" evidence="12">
    <location>
        <begin position="58"/>
        <end position="169"/>
    </location>
</feature>
<evidence type="ECO:0000256" key="5">
    <source>
        <dbReference type="ARBA" id="ARBA00023077"/>
    </source>
</evidence>
<feature type="chain" id="PRO_5046448820" evidence="10">
    <location>
        <begin position="22"/>
        <end position="804"/>
    </location>
</feature>
<protein>
    <submittedName>
        <fullName evidence="13">TonB-dependent receptor</fullName>
    </submittedName>
</protein>
<comment type="subcellular location">
    <subcellularLocation>
        <location evidence="1 8">Cell outer membrane</location>
        <topology evidence="1 8">Multi-pass membrane protein</topology>
    </subcellularLocation>
</comment>
<dbReference type="InterPro" id="IPR036942">
    <property type="entry name" value="Beta-barrel_TonB_sf"/>
</dbReference>
<evidence type="ECO:0000256" key="3">
    <source>
        <dbReference type="ARBA" id="ARBA00022452"/>
    </source>
</evidence>
<proteinExistence type="inferred from homology"/>
<feature type="domain" description="TonB-dependent receptor-like beta-barrel" evidence="11">
    <location>
        <begin position="280"/>
        <end position="755"/>
    </location>
</feature>
<organism evidence="13 14">
    <name type="scientific">Methylocapsa polymorpha</name>
    <dbReference type="NCBI Taxonomy" id="3080828"/>
    <lineage>
        <taxon>Bacteria</taxon>
        <taxon>Pseudomonadati</taxon>
        <taxon>Pseudomonadota</taxon>
        <taxon>Alphaproteobacteria</taxon>
        <taxon>Hyphomicrobiales</taxon>
        <taxon>Beijerinckiaceae</taxon>
        <taxon>Methylocapsa</taxon>
    </lineage>
</organism>
<evidence type="ECO:0000259" key="11">
    <source>
        <dbReference type="Pfam" id="PF00593"/>
    </source>
</evidence>
<keyword evidence="3 8" id="KW-1134">Transmembrane beta strand</keyword>
<evidence type="ECO:0000256" key="9">
    <source>
        <dbReference type="RuleBase" id="RU003357"/>
    </source>
</evidence>
<dbReference type="PANTHER" id="PTHR30069:SF39">
    <property type="entry name" value="BLL6183 PROTEIN"/>
    <property type="match status" value="1"/>
</dbReference>
<name>A0ABZ0HN69_9HYPH</name>
<reference evidence="13 14" key="1">
    <citation type="submission" date="2023-10" db="EMBL/GenBank/DDBJ databases">
        <title>Novel methanotroph of the genus Methylocapsa from a subarctic wetland.</title>
        <authorList>
            <person name="Belova S.E."/>
            <person name="Oshkin I.Y."/>
            <person name="Miroshnikov K."/>
            <person name="Dedysh S.N."/>
        </authorList>
    </citation>
    <scope>NUCLEOTIDE SEQUENCE [LARGE SCALE GENOMIC DNA]</scope>
    <source>
        <strain evidence="13 14">RX1</strain>
    </source>
</reference>
<dbReference type="InterPro" id="IPR012910">
    <property type="entry name" value="Plug_dom"/>
</dbReference>
<evidence type="ECO:0000256" key="4">
    <source>
        <dbReference type="ARBA" id="ARBA00022692"/>
    </source>
</evidence>
<keyword evidence="7 8" id="KW-0998">Cell outer membrane</keyword>
<keyword evidence="5 9" id="KW-0798">TonB box</keyword>
<dbReference type="Gene3D" id="2.170.130.10">
    <property type="entry name" value="TonB-dependent receptor, plug domain"/>
    <property type="match status" value="1"/>
</dbReference>
<sequence length="804" mass="86425">MRQKSPVFGILTLGASLSALAAPQALAQETAPASVVALPEVEVVSTTPLPGGGGEDRDKIPSMVQTVTAPDFERTRSPNVTDTLEQRVPAIFVDDINGNPFSQELQYRGFFASPQQGQPQGLAVYQNGIRINEAFGDSVNWDLIPPQAISRTEVFTSNPIFGLNALGGAISIEMKNGFTWQGLEAQVMGGSYGRVSGLFEYGKQVDNYSFYVTADAAHDDGWRYFSPSSLVRLYGDVGYRTPDAELHLIASGARSSLGVVGPTPIDLLSIDERSVFTSPQTTLNDAASLAFTGKFTINPQWTIASNFYLRTFEQSHTDGNDSDLQDCSLNSTPNTFPGFLCLNSGNFPSVTNGNAFVILDQHGNPIPTSASTVYGTIDRTYTHSTTAGTTLQATNKDTFFGHENYFVFGGSVDRSFFSFSSNSTLGAIQPDFSVVPTGAFPGSGSIIQTAGQVGYVPTYLFGTTTYFGLFALDTFNITPELALTAGARFNIANISTSDATGLAPELNGDNVYKRINPVVGLAYKFLPGLSAYAGYSEANRAPTPLELDCADPNRPCLLANSLVSDPPLKQVVSHTVEAGLRGTSLVATDGRIDWKAGFFRTETINDIISLASTITGLGYYANVPATLRQGVEAGVEFHNANWMVYANYAYVDATYRFAGSIASPNNPFADANGNVYVTPGNHIPGIPRNQVKLGADYWFTPKFKLGGDVRVIGSQYFIGDNSNLNPKLPAYWVANLHASYQVTDNFQVFGLVNNLFNNRSATYGTFFDTGTDAQLATATPFTSDARTITPMQPISLYAGVKVTF</sequence>
<dbReference type="RefSeq" id="WP_407338190.1">
    <property type="nucleotide sequence ID" value="NZ_CP136862.1"/>
</dbReference>
<keyword evidence="13" id="KW-0675">Receptor</keyword>
<gene>
    <name evidence="13" type="ORF">RZS28_13135</name>
</gene>
<keyword evidence="4 8" id="KW-0812">Transmembrane</keyword>
<dbReference type="InterPro" id="IPR037066">
    <property type="entry name" value="Plug_dom_sf"/>
</dbReference>
<dbReference type="PROSITE" id="PS52016">
    <property type="entry name" value="TONB_DEPENDENT_REC_3"/>
    <property type="match status" value="1"/>
</dbReference>
<dbReference type="Pfam" id="PF07715">
    <property type="entry name" value="Plug"/>
    <property type="match status" value="1"/>
</dbReference>
<dbReference type="InterPro" id="IPR000531">
    <property type="entry name" value="Beta-barrel_TonB"/>
</dbReference>
<evidence type="ECO:0000313" key="13">
    <source>
        <dbReference type="EMBL" id="WOJ88752.1"/>
    </source>
</evidence>
<dbReference type="Proteomes" id="UP001626536">
    <property type="component" value="Chromosome"/>
</dbReference>
<keyword evidence="2 8" id="KW-0813">Transport</keyword>
<dbReference type="InterPro" id="IPR039426">
    <property type="entry name" value="TonB-dep_rcpt-like"/>
</dbReference>
<evidence type="ECO:0000259" key="12">
    <source>
        <dbReference type="Pfam" id="PF07715"/>
    </source>
</evidence>
<evidence type="ECO:0000256" key="7">
    <source>
        <dbReference type="ARBA" id="ARBA00023237"/>
    </source>
</evidence>
<evidence type="ECO:0000256" key="6">
    <source>
        <dbReference type="ARBA" id="ARBA00023136"/>
    </source>
</evidence>
<feature type="signal peptide" evidence="10">
    <location>
        <begin position="1"/>
        <end position="21"/>
    </location>
</feature>